<dbReference type="GO" id="GO:0005737">
    <property type="term" value="C:cytoplasm"/>
    <property type="evidence" value="ECO:0007669"/>
    <property type="project" value="TreeGrafter"/>
</dbReference>
<proteinExistence type="predicted"/>
<feature type="region of interest" description="Disordered" evidence="2">
    <location>
        <begin position="60"/>
        <end position="145"/>
    </location>
</feature>
<dbReference type="AlphaFoldDB" id="A0A2N3N596"/>
<feature type="coiled-coil region" evidence="1">
    <location>
        <begin position="537"/>
        <end position="614"/>
    </location>
</feature>
<feature type="region of interest" description="Disordered" evidence="2">
    <location>
        <begin position="307"/>
        <end position="329"/>
    </location>
</feature>
<reference evidence="3 4" key="1">
    <citation type="journal article" date="2017" name="G3 (Bethesda)">
        <title>First Draft Genome Sequence of the Pathogenic Fungus Lomentospora prolificans (Formerly Scedosporium prolificans).</title>
        <authorList>
            <person name="Luo R."/>
            <person name="Zimin A."/>
            <person name="Workman R."/>
            <person name="Fan Y."/>
            <person name="Pertea G."/>
            <person name="Grossman N."/>
            <person name="Wear M.P."/>
            <person name="Jia B."/>
            <person name="Miller H."/>
            <person name="Casadevall A."/>
            <person name="Timp W."/>
            <person name="Zhang S.X."/>
            <person name="Salzberg S.L."/>
        </authorList>
    </citation>
    <scope>NUCLEOTIDE SEQUENCE [LARGE SCALE GENOMIC DNA]</scope>
    <source>
        <strain evidence="3 4">JHH-5317</strain>
    </source>
</reference>
<feature type="region of interest" description="Disordered" evidence="2">
    <location>
        <begin position="1"/>
        <end position="29"/>
    </location>
</feature>
<feature type="compositionally biased region" description="Low complexity" evidence="2">
    <location>
        <begin position="120"/>
        <end position="142"/>
    </location>
</feature>
<accession>A0A2N3N596</accession>
<dbReference type="GO" id="GO:0007052">
    <property type="term" value="P:mitotic spindle organization"/>
    <property type="evidence" value="ECO:0007669"/>
    <property type="project" value="InterPro"/>
</dbReference>
<name>A0A2N3N596_9PEZI</name>
<feature type="region of interest" description="Disordered" evidence="2">
    <location>
        <begin position="457"/>
        <end position="503"/>
    </location>
</feature>
<dbReference type="Pfam" id="PF12709">
    <property type="entry name" value="Fungal_TACC"/>
    <property type="match status" value="1"/>
</dbReference>
<feature type="region of interest" description="Disordered" evidence="2">
    <location>
        <begin position="394"/>
        <end position="422"/>
    </location>
</feature>
<protein>
    <recommendedName>
        <fullName evidence="5">Kinetoplast-associated protein KAP</fullName>
    </recommendedName>
</protein>
<dbReference type="EMBL" id="NLAX01000701">
    <property type="protein sequence ID" value="PKS07613.1"/>
    <property type="molecule type" value="Genomic_DNA"/>
</dbReference>
<feature type="compositionally biased region" description="Basic and acidic residues" evidence="2">
    <location>
        <begin position="481"/>
        <end position="491"/>
    </location>
</feature>
<gene>
    <name evidence="3" type="ORF">jhhlp_006219</name>
</gene>
<sequence length="741" mass="80330">MASAPLSPAHDSTLNIATPQTSTTTTTSLRQNTYEVTAFTTTSTPTGTAQPSITTDIPSLASVLSPRDPDNLRAAAASPANKENVMSPSPSKMTRHSRVLSGTELSPLKILSEARSKSGSPDSAATNDSAASPSAPAVSTVRSPRKVLSPVKRFPIKVRPPGADVEATPKPAAKERTLTIDEALRDNAGLQRAIQIFEDENDSPLEDDDDTLNFGASATSTIPEFSDEAAGPDDTMVSTFSTFSAVPSMTTFANLHNSATKQSFMGEATPRASARTHRANAPETIPETGNTTNLLMEFTEQLRFPQKTPSQRASMHQFNPAAGGPPSTPGRSSVNLIDFDIPPMPTPRSIPSITPRELESLKSNFLSEISSLKASLSGKEAEVHSLKAAVADAERRAGESMEQLREERSTREHLSAEKDGWEKRGREMESVLRKVKDEIVLNQREREELEIKLDESEKRREAAEMMAQEAESKIAGMKAGKATEERERAAAGDKTPVSASATAKEVEIAVERVARELHALYKSKHETKVTALKKSYENRWEKRVRELEAKIEELADDNERLRMGRDATMTRVDPNQVAIDEERKAQLAKDSAQIKELEAEIEKLEAVVSTVKMDNSELRQLLEQERVEKGELVQVAEELMAMQQSFVAPPDTAAKPAARGPAPSALRTPAANRHSMIEAPRSATKSGLRAPGSYAAAESKIGRSAVHERTKSSGIGGLPRPRSGIMSSIEKMGNYRGRGGD</sequence>
<feature type="region of interest" description="Disordered" evidence="2">
    <location>
        <begin position="650"/>
        <end position="741"/>
    </location>
</feature>
<organism evidence="3 4">
    <name type="scientific">Lomentospora prolificans</name>
    <dbReference type="NCBI Taxonomy" id="41688"/>
    <lineage>
        <taxon>Eukaryota</taxon>
        <taxon>Fungi</taxon>
        <taxon>Dikarya</taxon>
        <taxon>Ascomycota</taxon>
        <taxon>Pezizomycotina</taxon>
        <taxon>Sordariomycetes</taxon>
        <taxon>Hypocreomycetidae</taxon>
        <taxon>Microascales</taxon>
        <taxon>Microascaceae</taxon>
        <taxon>Lomentospora</taxon>
    </lineage>
</organism>
<evidence type="ECO:0000256" key="2">
    <source>
        <dbReference type="SAM" id="MobiDB-lite"/>
    </source>
</evidence>
<evidence type="ECO:0000313" key="3">
    <source>
        <dbReference type="EMBL" id="PKS07613.1"/>
    </source>
</evidence>
<feature type="compositionally biased region" description="Polar residues" evidence="2">
    <location>
        <begin position="307"/>
        <end position="317"/>
    </location>
</feature>
<feature type="compositionally biased region" description="Polar residues" evidence="2">
    <location>
        <begin position="10"/>
        <end position="20"/>
    </location>
</feature>
<keyword evidence="4" id="KW-1185">Reference proteome</keyword>
<evidence type="ECO:0008006" key="5">
    <source>
        <dbReference type="Google" id="ProtNLM"/>
    </source>
</evidence>
<dbReference type="VEuPathDB" id="FungiDB:jhhlp_006219"/>
<keyword evidence="1" id="KW-0175">Coiled coil</keyword>
<dbReference type="Proteomes" id="UP000233524">
    <property type="component" value="Unassembled WGS sequence"/>
</dbReference>
<evidence type="ECO:0000256" key="1">
    <source>
        <dbReference type="SAM" id="Coils"/>
    </source>
</evidence>
<dbReference type="InterPro" id="IPR024312">
    <property type="entry name" value="TACC_fungi"/>
</dbReference>
<dbReference type="STRING" id="41688.A0A2N3N596"/>
<comment type="caution">
    <text evidence="3">The sequence shown here is derived from an EMBL/GenBank/DDBJ whole genome shotgun (WGS) entry which is preliminary data.</text>
</comment>
<dbReference type="InterPro" id="IPR039915">
    <property type="entry name" value="TACC"/>
</dbReference>
<dbReference type="OrthoDB" id="5367584at2759"/>
<evidence type="ECO:0000313" key="4">
    <source>
        <dbReference type="Proteomes" id="UP000233524"/>
    </source>
</evidence>
<dbReference type="InParanoid" id="A0A2N3N596"/>
<dbReference type="PANTHER" id="PTHR13924:SF10">
    <property type="entry name" value="TRANSFORMING ACIDIC COILED-COIL PROTEIN, ISOFORM K"/>
    <property type="match status" value="1"/>
</dbReference>
<dbReference type="PANTHER" id="PTHR13924">
    <property type="entry name" value="TRANSFORMING ACIDIC COILED-COIL CONTAINING PROTEIN 1/2"/>
    <property type="match status" value="1"/>
</dbReference>